<dbReference type="PANTHER" id="PTHR48111:SF40">
    <property type="entry name" value="PHOSPHATE REGULON TRANSCRIPTIONAL REGULATORY PROTEIN PHOB"/>
    <property type="match status" value="1"/>
</dbReference>
<keyword evidence="9" id="KW-1185">Reference proteome</keyword>
<dbReference type="GO" id="GO:0000156">
    <property type="term" value="F:phosphorelay response regulator activity"/>
    <property type="evidence" value="ECO:0007669"/>
    <property type="project" value="TreeGrafter"/>
</dbReference>
<dbReference type="PROSITE" id="PS50110">
    <property type="entry name" value="RESPONSE_REGULATORY"/>
    <property type="match status" value="1"/>
</dbReference>
<dbReference type="SMART" id="SM00448">
    <property type="entry name" value="REC"/>
    <property type="match status" value="1"/>
</dbReference>
<dbReference type="AlphaFoldDB" id="A0A4Q0PHV2"/>
<evidence type="ECO:0000313" key="9">
    <source>
        <dbReference type="Proteomes" id="UP000289859"/>
    </source>
</evidence>
<dbReference type="Gene3D" id="3.40.50.2300">
    <property type="match status" value="1"/>
</dbReference>
<dbReference type="GO" id="GO:0032993">
    <property type="term" value="C:protein-DNA complex"/>
    <property type="evidence" value="ECO:0007669"/>
    <property type="project" value="TreeGrafter"/>
</dbReference>
<dbReference type="InterPro" id="IPR039420">
    <property type="entry name" value="WalR-like"/>
</dbReference>
<dbReference type="GO" id="GO:0000976">
    <property type="term" value="F:transcription cis-regulatory region binding"/>
    <property type="evidence" value="ECO:0007669"/>
    <property type="project" value="TreeGrafter"/>
</dbReference>
<organism evidence="8 9">
    <name type="scientific">Leeuwenhoekiella polynyae</name>
    <dbReference type="NCBI Taxonomy" id="1550906"/>
    <lineage>
        <taxon>Bacteria</taxon>
        <taxon>Pseudomonadati</taxon>
        <taxon>Bacteroidota</taxon>
        <taxon>Flavobacteriia</taxon>
        <taxon>Flavobacteriales</taxon>
        <taxon>Flavobacteriaceae</taxon>
        <taxon>Leeuwenhoekiella</taxon>
    </lineage>
</organism>
<dbReference type="InterPro" id="IPR001789">
    <property type="entry name" value="Sig_transdc_resp-reg_receiver"/>
</dbReference>
<evidence type="ECO:0000259" key="7">
    <source>
        <dbReference type="PROSITE" id="PS51755"/>
    </source>
</evidence>
<dbReference type="Gene3D" id="1.10.10.10">
    <property type="entry name" value="Winged helix-like DNA-binding domain superfamily/Winged helix DNA-binding domain"/>
    <property type="match status" value="1"/>
</dbReference>
<dbReference type="InterPro" id="IPR001867">
    <property type="entry name" value="OmpR/PhoB-type_DNA-bd"/>
</dbReference>
<keyword evidence="1 4" id="KW-0597">Phosphoprotein</keyword>
<name>A0A4Q0PHV2_9FLAO</name>
<dbReference type="Pfam" id="PF00072">
    <property type="entry name" value="Response_reg"/>
    <property type="match status" value="1"/>
</dbReference>
<evidence type="ECO:0000256" key="2">
    <source>
        <dbReference type="ARBA" id="ARBA00023012"/>
    </source>
</evidence>
<evidence type="ECO:0000256" key="5">
    <source>
        <dbReference type="PROSITE-ProRule" id="PRU01091"/>
    </source>
</evidence>
<dbReference type="SUPFAM" id="SSF52172">
    <property type="entry name" value="CheY-like"/>
    <property type="match status" value="1"/>
</dbReference>
<proteinExistence type="predicted"/>
<dbReference type="InterPro" id="IPR036388">
    <property type="entry name" value="WH-like_DNA-bd_sf"/>
</dbReference>
<keyword evidence="2" id="KW-0902">Two-component regulatory system</keyword>
<dbReference type="InterPro" id="IPR016032">
    <property type="entry name" value="Sig_transdc_resp-reg_C-effctor"/>
</dbReference>
<comment type="caution">
    <text evidence="8">The sequence shown here is derived from an EMBL/GenBank/DDBJ whole genome shotgun (WGS) entry which is preliminary data.</text>
</comment>
<feature type="modified residue" description="4-aspartylphosphate" evidence="4">
    <location>
        <position position="52"/>
    </location>
</feature>
<keyword evidence="3 5" id="KW-0238">DNA-binding</keyword>
<evidence type="ECO:0000256" key="4">
    <source>
        <dbReference type="PROSITE-ProRule" id="PRU00169"/>
    </source>
</evidence>
<dbReference type="EMBL" id="QOVK01000001">
    <property type="protein sequence ID" value="RXG26250.1"/>
    <property type="molecule type" value="Genomic_DNA"/>
</dbReference>
<dbReference type="CDD" id="cd17574">
    <property type="entry name" value="REC_OmpR"/>
    <property type="match status" value="1"/>
</dbReference>
<dbReference type="Proteomes" id="UP000289859">
    <property type="component" value="Unassembled WGS sequence"/>
</dbReference>
<dbReference type="RefSeq" id="WP_128763933.1">
    <property type="nucleotide sequence ID" value="NZ_JBHUOO010000004.1"/>
</dbReference>
<dbReference type="SMART" id="SM00862">
    <property type="entry name" value="Trans_reg_C"/>
    <property type="match status" value="1"/>
</dbReference>
<dbReference type="PANTHER" id="PTHR48111">
    <property type="entry name" value="REGULATOR OF RPOS"/>
    <property type="match status" value="1"/>
</dbReference>
<dbReference type="SUPFAM" id="SSF46894">
    <property type="entry name" value="C-terminal effector domain of the bipartite response regulators"/>
    <property type="match status" value="1"/>
</dbReference>
<feature type="DNA-binding region" description="OmpR/PhoB-type" evidence="5">
    <location>
        <begin position="130"/>
        <end position="227"/>
    </location>
</feature>
<accession>A0A4Q0PHV2</accession>
<protein>
    <submittedName>
        <fullName evidence="8">DNA-binding response OmpR family regulator</fullName>
    </submittedName>
</protein>
<feature type="domain" description="Response regulatory" evidence="6">
    <location>
        <begin position="3"/>
        <end position="117"/>
    </location>
</feature>
<dbReference type="Pfam" id="PF00486">
    <property type="entry name" value="Trans_reg_C"/>
    <property type="match status" value="1"/>
</dbReference>
<evidence type="ECO:0000256" key="1">
    <source>
        <dbReference type="ARBA" id="ARBA00022553"/>
    </source>
</evidence>
<dbReference type="PROSITE" id="PS51755">
    <property type="entry name" value="OMPR_PHOB"/>
    <property type="match status" value="1"/>
</dbReference>
<dbReference type="InterPro" id="IPR011006">
    <property type="entry name" value="CheY-like_superfamily"/>
</dbReference>
<gene>
    <name evidence="8" type="ORF">DSM02_244</name>
</gene>
<evidence type="ECO:0000256" key="3">
    <source>
        <dbReference type="ARBA" id="ARBA00023125"/>
    </source>
</evidence>
<dbReference type="GO" id="GO:0006355">
    <property type="term" value="P:regulation of DNA-templated transcription"/>
    <property type="evidence" value="ECO:0007669"/>
    <property type="project" value="InterPro"/>
</dbReference>
<evidence type="ECO:0000313" key="8">
    <source>
        <dbReference type="EMBL" id="RXG26250.1"/>
    </source>
</evidence>
<dbReference type="OrthoDB" id="9790442at2"/>
<sequence>MNKILLVEDDTSLGYLLQEYLTLKGFDITLAKTTADALKNLKQYSYDLIVLDVMLPDGSGFDLAQKIKLQHSTIPFLFLTSRSLKIDVLKGFSLGAVDYLKKPLDEEELVVRLNTLLARIKQPSKGIAIDQELRLGGYTLNTLNSELVFEGHTTRLTTREFELLLFLVTHKGQLCSHKEILTSIWGKNDYFNRKSLNVYISRLRKYLNNDPTLKIENLHTRGFMLSESEQSPT</sequence>
<dbReference type="CDD" id="cd00383">
    <property type="entry name" value="trans_reg_C"/>
    <property type="match status" value="1"/>
</dbReference>
<evidence type="ECO:0000259" key="6">
    <source>
        <dbReference type="PROSITE" id="PS50110"/>
    </source>
</evidence>
<reference evidence="8 9" key="1">
    <citation type="submission" date="2018-07" db="EMBL/GenBank/DDBJ databases">
        <title>Leeuwenhoekiella genomics.</title>
        <authorList>
            <person name="Tahon G."/>
            <person name="Willems A."/>
        </authorList>
    </citation>
    <scope>NUCLEOTIDE SEQUENCE [LARGE SCALE GENOMIC DNA]</scope>
    <source>
        <strain evidence="8 9">LMG 29608</strain>
    </source>
</reference>
<dbReference type="GO" id="GO:0005829">
    <property type="term" value="C:cytosol"/>
    <property type="evidence" value="ECO:0007669"/>
    <property type="project" value="TreeGrafter"/>
</dbReference>
<feature type="domain" description="OmpR/PhoB-type" evidence="7">
    <location>
        <begin position="130"/>
        <end position="227"/>
    </location>
</feature>